<organism evidence="4 5">
    <name type="scientific">Candidatus Nomurabacteria bacterium RIFCSPHIGHO2_01_FULL_42_15</name>
    <dbReference type="NCBI Taxonomy" id="1801742"/>
    <lineage>
        <taxon>Bacteria</taxon>
        <taxon>Candidatus Nomuraibacteriota</taxon>
    </lineage>
</organism>
<evidence type="ECO:0000313" key="5">
    <source>
        <dbReference type="Proteomes" id="UP000178235"/>
    </source>
</evidence>
<dbReference type="InterPro" id="IPR012902">
    <property type="entry name" value="N_methyl_site"/>
</dbReference>
<dbReference type="AlphaFoldDB" id="A0A1F6VF45"/>
<sequence length="185" mass="20846">MKLFFKKFNTSNQGFTLVETLVAISIFTVSILGMMSVLASGVSSTSYARQKILAGYLAQEGIEYVRNMRDTYMLYPLGANDWDGFNNEFTSCKPTPGNPKGCGFNVTDFPYDFTVCQSNGGNCELYLDDEGYNITSGEETGFIRRVWVEEIEPDKEAKIFSKVEWTQGSGNKEVIFSENLFNWVE</sequence>
<evidence type="ECO:0000313" key="4">
    <source>
        <dbReference type="EMBL" id="OGI68273.1"/>
    </source>
</evidence>
<keyword evidence="2 3" id="KW-0472">Membrane</keyword>
<comment type="caution">
    <text evidence="4">The sequence shown here is derived from an EMBL/GenBank/DDBJ whole genome shotgun (WGS) entry which is preliminary data.</text>
</comment>
<dbReference type="PROSITE" id="PS00236">
    <property type="entry name" value="NEUROTR_ION_CHANNEL"/>
    <property type="match status" value="1"/>
</dbReference>
<dbReference type="Proteomes" id="UP000178235">
    <property type="component" value="Unassembled WGS sequence"/>
</dbReference>
<evidence type="ECO:0000256" key="2">
    <source>
        <dbReference type="ARBA" id="ARBA00023136"/>
    </source>
</evidence>
<accession>A0A1F6VF45</accession>
<evidence type="ECO:0000256" key="1">
    <source>
        <dbReference type="ARBA" id="ARBA00004370"/>
    </source>
</evidence>
<evidence type="ECO:0008006" key="6">
    <source>
        <dbReference type="Google" id="ProtNLM"/>
    </source>
</evidence>
<protein>
    <recommendedName>
        <fullName evidence="6">Type IV pilus modification protein PilV</fullName>
    </recommendedName>
</protein>
<dbReference type="PROSITE" id="PS00409">
    <property type="entry name" value="PROKAR_NTER_METHYL"/>
    <property type="match status" value="1"/>
</dbReference>
<dbReference type="GO" id="GO:0016020">
    <property type="term" value="C:membrane"/>
    <property type="evidence" value="ECO:0007669"/>
    <property type="project" value="UniProtKB-SubCell"/>
</dbReference>
<comment type="subcellular location">
    <subcellularLocation>
        <location evidence="1">Membrane</location>
    </subcellularLocation>
</comment>
<dbReference type="InterPro" id="IPR018000">
    <property type="entry name" value="Neurotransmitter_ion_chnl_CS"/>
</dbReference>
<proteinExistence type="predicted"/>
<keyword evidence="3" id="KW-1133">Transmembrane helix</keyword>
<name>A0A1F6VF45_9BACT</name>
<evidence type="ECO:0000256" key="3">
    <source>
        <dbReference type="SAM" id="Phobius"/>
    </source>
</evidence>
<keyword evidence="3" id="KW-0812">Transmembrane</keyword>
<gene>
    <name evidence="4" type="ORF">A2738_02315</name>
</gene>
<dbReference type="EMBL" id="MFTS01000004">
    <property type="protein sequence ID" value="OGI68273.1"/>
    <property type="molecule type" value="Genomic_DNA"/>
</dbReference>
<feature type="transmembrane region" description="Helical" evidence="3">
    <location>
        <begin position="20"/>
        <end position="42"/>
    </location>
</feature>
<reference evidence="4 5" key="1">
    <citation type="journal article" date="2016" name="Nat. Commun.">
        <title>Thousands of microbial genomes shed light on interconnected biogeochemical processes in an aquifer system.</title>
        <authorList>
            <person name="Anantharaman K."/>
            <person name="Brown C.T."/>
            <person name="Hug L.A."/>
            <person name="Sharon I."/>
            <person name="Castelle C.J."/>
            <person name="Probst A.J."/>
            <person name="Thomas B.C."/>
            <person name="Singh A."/>
            <person name="Wilkins M.J."/>
            <person name="Karaoz U."/>
            <person name="Brodie E.L."/>
            <person name="Williams K.H."/>
            <person name="Hubbard S.S."/>
            <person name="Banfield J.F."/>
        </authorList>
    </citation>
    <scope>NUCLEOTIDE SEQUENCE [LARGE SCALE GENOMIC DNA]</scope>
</reference>
<dbReference type="Pfam" id="PF07963">
    <property type="entry name" value="N_methyl"/>
    <property type="match status" value="1"/>
</dbReference>